<keyword evidence="6 8" id="KW-0472">Membrane</keyword>
<evidence type="ECO:0000313" key="10">
    <source>
        <dbReference type="Proteomes" id="UP000596742"/>
    </source>
</evidence>
<keyword evidence="10" id="KW-1185">Reference proteome</keyword>
<comment type="similarity">
    <text evidence="2">Belongs to the ninjurin family.</text>
</comment>
<feature type="transmembrane region" description="Helical" evidence="8">
    <location>
        <begin position="59"/>
        <end position="84"/>
    </location>
</feature>
<dbReference type="GO" id="GO:0016020">
    <property type="term" value="C:membrane"/>
    <property type="evidence" value="ECO:0007669"/>
    <property type="project" value="UniProtKB-SubCell"/>
</dbReference>
<comment type="subcellular location">
    <subcellularLocation>
        <location evidence="1">Membrane</location>
        <topology evidence="1">Multi-pass membrane protein</topology>
    </subcellularLocation>
</comment>
<proteinExistence type="inferred from homology"/>
<feature type="transmembrane region" description="Helical" evidence="8">
    <location>
        <begin position="105"/>
        <end position="123"/>
    </location>
</feature>
<sequence length="127" mass="13591">MADITVGMNSPQKSDSKVPGSNAYDRKKTFAEGLLDVAILIANATQLKAVISNGPSHKYYIPLLVLISVSIVIQLVVAVLLLIIGATEKKADNKLWLHKMNNATIGLIVAITVTNIFISAFGIESTN</sequence>
<name>A0A8B6D6P1_MYTGA</name>
<dbReference type="Proteomes" id="UP000596742">
    <property type="component" value="Unassembled WGS sequence"/>
</dbReference>
<evidence type="ECO:0000313" key="9">
    <source>
        <dbReference type="EMBL" id="VDI15990.1"/>
    </source>
</evidence>
<keyword evidence="3 8" id="KW-0812">Transmembrane</keyword>
<evidence type="ECO:0000256" key="4">
    <source>
        <dbReference type="ARBA" id="ARBA00022889"/>
    </source>
</evidence>
<dbReference type="GO" id="GO:0007155">
    <property type="term" value="P:cell adhesion"/>
    <property type="evidence" value="ECO:0007669"/>
    <property type="project" value="UniProtKB-KW"/>
</dbReference>
<accession>A0A8B6D6P1</accession>
<keyword evidence="5 8" id="KW-1133">Transmembrane helix</keyword>
<evidence type="ECO:0000256" key="1">
    <source>
        <dbReference type="ARBA" id="ARBA00004141"/>
    </source>
</evidence>
<evidence type="ECO:0000256" key="3">
    <source>
        <dbReference type="ARBA" id="ARBA00022692"/>
    </source>
</evidence>
<dbReference type="GO" id="GO:0042246">
    <property type="term" value="P:tissue regeneration"/>
    <property type="evidence" value="ECO:0007669"/>
    <property type="project" value="InterPro"/>
</dbReference>
<dbReference type="Pfam" id="PF04923">
    <property type="entry name" value="Ninjurin"/>
    <property type="match status" value="1"/>
</dbReference>
<reference evidence="9" key="1">
    <citation type="submission" date="2018-11" db="EMBL/GenBank/DDBJ databases">
        <authorList>
            <person name="Alioto T."/>
            <person name="Alioto T."/>
        </authorList>
    </citation>
    <scope>NUCLEOTIDE SEQUENCE</scope>
</reference>
<evidence type="ECO:0000256" key="7">
    <source>
        <dbReference type="SAM" id="MobiDB-lite"/>
    </source>
</evidence>
<evidence type="ECO:0000256" key="2">
    <source>
        <dbReference type="ARBA" id="ARBA00008141"/>
    </source>
</evidence>
<dbReference type="PANTHER" id="PTHR12316">
    <property type="entry name" value="NINJURIN-RELATED"/>
    <property type="match status" value="1"/>
</dbReference>
<comment type="caution">
    <text evidence="9">The sequence shown here is derived from an EMBL/GenBank/DDBJ whole genome shotgun (WGS) entry which is preliminary data.</text>
</comment>
<evidence type="ECO:0000256" key="8">
    <source>
        <dbReference type="SAM" id="Phobius"/>
    </source>
</evidence>
<protein>
    <recommendedName>
        <fullName evidence="11">Ninjurin-2</fullName>
    </recommendedName>
</protein>
<dbReference type="PANTHER" id="PTHR12316:SF17">
    <property type="entry name" value="NINJURIN C, ISOFORM D"/>
    <property type="match status" value="1"/>
</dbReference>
<dbReference type="OrthoDB" id="10037074at2759"/>
<dbReference type="AlphaFoldDB" id="A0A8B6D6P1"/>
<evidence type="ECO:0000256" key="5">
    <source>
        <dbReference type="ARBA" id="ARBA00022989"/>
    </source>
</evidence>
<keyword evidence="4" id="KW-0130">Cell adhesion</keyword>
<organism evidence="9 10">
    <name type="scientific">Mytilus galloprovincialis</name>
    <name type="common">Mediterranean mussel</name>
    <dbReference type="NCBI Taxonomy" id="29158"/>
    <lineage>
        <taxon>Eukaryota</taxon>
        <taxon>Metazoa</taxon>
        <taxon>Spiralia</taxon>
        <taxon>Lophotrochozoa</taxon>
        <taxon>Mollusca</taxon>
        <taxon>Bivalvia</taxon>
        <taxon>Autobranchia</taxon>
        <taxon>Pteriomorphia</taxon>
        <taxon>Mytilida</taxon>
        <taxon>Mytiloidea</taxon>
        <taxon>Mytilidae</taxon>
        <taxon>Mytilinae</taxon>
        <taxon>Mytilus</taxon>
    </lineage>
</organism>
<feature type="region of interest" description="Disordered" evidence="7">
    <location>
        <begin position="1"/>
        <end position="22"/>
    </location>
</feature>
<gene>
    <name evidence="9" type="ORF">MGAL_10B089835</name>
</gene>
<dbReference type="EMBL" id="UYJE01003037">
    <property type="protein sequence ID" value="VDI15990.1"/>
    <property type="molecule type" value="Genomic_DNA"/>
</dbReference>
<dbReference type="InterPro" id="IPR007007">
    <property type="entry name" value="Ninjurin"/>
</dbReference>
<evidence type="ECO:0000256" key="6">
    <source>
        <dbReference type="ARBA" id="ARBA00023136"/>
    </source>
</evidence>
<evidence type="ECO:0008006" key="11">
    <source>
        <dbReference type="Google" id="ProtNLM"/>
    </source>
</evidence>